<dbReference type="GO" id="GO:0006506">
    <property type="term" value="P:GPI anchor biosynthetic process"/>
    <property type="evidence" value="ECO:0007669"/>
    <property type="project" value="UniProtKB-UniPathway"/>
</dbReference>
<dbReference type="Proteomes" id="UP000030764">
    <property type="component" value="Unassembled WGS sequence"/>
</dbReference>
<dbReference type="EC" id="2.4.1.-" evidence="11"/>
<gene>
    <name evidence="12" type="ORF">M513_06955</name>
</gene>
<dbReference type="GO" id="GO:0004376">
    <property type="term" value="F:GPI mannosyltransferase activity"/>
    <property type="evidence" value="ECO:0007669"/>
    <property type="project" value="InterPro"/>
</dbReference>
<feature type="transmembrane region" description="Helical" evidence="11">
    <location>
        <begin position="167"/>
        <end position="188"/>
    </location>
</feature>
<comment type="similarity">
    <text evidence="3 11">Belongs to the PIGV family.</text>
</comment>
<evidence type="ECO:0000256" key="7">
    <source>
        <dbReference type="ARBA" id="ARBA00022692"/>
    </source>
</evidence>
<evidence type="ECO:0000256" key="4">
    <source>
        <dbReference type="ARBA" id="ARBA00022502"/>
    </source>
</evidence>
<proteinExistence type="inferred from homology"/>
<organism evidence="12 13">
    <name type="scientific">Trichuris suis</name>
    <name type="common">pig whipworm</name>
    <dbReference type="NCBI Taxonomy" id="68888"/>
    <lineage>
        <taxon>Eukaryota</taxon>
        <taxon>Metazoa</taxon>
        <taxon>Ecdysozoa</taxon>
        <taxon>Nematoda</taxon>
        <taxon>Enoplea</taxon>
        <taxon>Dorylaimia</taxon>
        <taxon>Trichinellida</taxon>
        <taxon>Trichuridae</taxon>
        <taxon>Trichuris</taxon>
    </lineage>
</organism>
<dbReference type="EMBL" id="KL363231">
    <property type="protein sequence ID" value="KFD52110.1"/>
    <property type="molecule type" value="Genomic_DNA"/>
</dbReference>
<keyword evidence="6 11" id="KW-0808">Transferase</keyword>
<dbReference type="PANTHER" id="PTHR12468:SF2">
    <property type="entry name" value="GPI MANNOSYLTRANSFERASE 2"/>
    <property type="match status" value="1"/>
</dbReference>
<evidence type="ECO:0000256" key="2">
    <source>
        <dbReference type="ARBA" id="ARBA00004687"/>
    </source>
</evidence>
<dbReference type="UniPathway" id="UPA00196"/>
<evidence type="ECO:0000256" key="8">
    <source>
        <dbReference type="ARBA" id="ARBA00022824"/>
    </source>
</evidence>
<keyword evidence="7 11" id="KW-0812">Transmembrane</keyword>
<keyword evidence="9 11" id="KW-1133">Transmembrane helix</keyword>
<keyword evidence="5 11" id="KW-0328">Glycosyltransferase</keyword>
<evidence type="ECO:0000256" key="5">
    <source>
        <dbReference type="ARBA" id="ARBA00022676"/>
    </source>
</evidence>
<reference evidence="12 13" key="1">
    <citation type="journal article" date="2014" name="Nat. Genet.">
        <title>Genome and transcriptome of the porcine whipworm Trichuris suis.</title>
        <authorList>
            <person name="Jex A.R."/>
            <person name="Nejsum P."/>
            <person name="Schwarz E.M."/>
            <person name="Hu L."/>
            <person name="Young N.D."/>
            <person name="Hall R.S."/>
            <person name="Korhonen P.K."/>
            <person name="Liao S."/>
            <person name="Thamsborg S."/>
            <person name="Xia J."/>
            <person name="Xu P."/>
            <person name="Wang S."/>
            <person name="Scheerlinck J.P."/>
            <person name="Hofmann A."/>
            <person name="Sternberg P.W."/>
            <person name="Wang J."/>
            <person name="Gasser R.B."/>
        </authorList>
    </citation>
    <scope>NUCLEOTIDE SEQUENCE [LARGE SCALE GENOMIC DNA]</scope>
    <source>
        <strain evidence="12">DCEP-RM93M</strain>
    </source>
</reference>
<evidence type="ECO:0000256" key="9">
    <source>
        <dbReference type="ARBA" id="ARBA00022989"/>
    </source>
</evidence>
<keyword evidence="4 11" id="KW-0337">GPI-anchor biosynthesis</keyword>
<feature type="transmembrane region" description="Helical" evidence="11">
    <location>
        <begin position="27"/>
        <end position="47"/>
    </location>
</feature>
<keyword evidence="13" id="KW-1185">Reference proteome</keyword>
<comment type="function">
    <text evidence="11">Mannosyltransferase involved in glycosylphosphatidylinositol-anchor biosynthesis.</text>
</comment>
<dbReference type="InterPro" id="IPR007315">
    <property type="entry name" value="PIG-V/Gpi18"/>
</dbReference>
<keyword evidence="10 11" id="KW-0472">Membrane</keyword>
<dbReference type="GO" id="GO:0031501">
    <property type="term" value="C:mannosyltransferase complex"/>
    <property type="evidence" value="ECO:0007669"/>
    <property type="project" value="TreeGrafter"/>
</dbReference>
<feature type="transmembrane region" description="Helical" evidence="11">
    <location>
        <begin position="212"/>
        <end position="239"/>
    </location>
</feature>
<comment type="pathway">
    <text evidence="2 11">Glycolipid biosynthesis; glycosylphosphatidylinositol-anchor biosynthesis.</text>
</comment>
<keyword evidence="8 11" id="KW-0256">Endoplasmic reticulum</keyword>
<evidence type="ECO:0000256" key="6">
    <source>
        <dbReference type="ARBA" id="ARBA00022679"/>
    </source>
</evidence>
<evidence type="ECO:0000256" key="3">
    <source>
        <dbReference type="ARBA" id="ARBA00008698"/>
    </source>
</evidence>
<dbReference type="Pfam" id="PF04188">
    <property type="entry name" value="Mannosyl_trans2"/>
    <property type="match status" value="1"/>
</dbReference>
<evidence type="ECO:0000256" key="11">
    <source>
        <dbReference type="RuleBase" id="RU363112"/>
    </source>
</evidence>
<feature type="transmembrane region" description="Helical" evidence="11">
    <location>
        <begin position="251"/>
        <end position="279"/>
    </location>
</feature>
<name>A0A085M4G4_9BILA</name>
<evidence type="ECO:0000256" key="10">
    <source>
        <dbReference type="ARBA" id="ARBA00023136"/>
    </source>
</evidence>
<accession>A0A085M4G4</accession>
<evidence type="ECO:0000256" key="1">
    <source>
        <dbReference type="ARBA" id="ARBA00004477"/>
    </source>
</evidence>
<dbReference type="AlphaFoldDB" id="A0A085M4G4"/>
<sequence>MRNCALRTFFRLGMPVTASVKKEREGFAALPLLLQSCFVAWLLQFIFNHVLPDHNAEAFRSPQIGSTYLADRVVDFLFSGYTRWDSQHFLHIATIGYTFENNAAFFPLLPGMIRILNNAMRPWISFFKISDYQLSVISGVLLVNVAFVLSGIFLYRVVLLLDGRERFCRLCVVLHCLSPATVFFHSIYSESLFALWSYAGMDFLFRKRQPTIAAFLFSLSVAARSNGLVNILFLFFCYFQDMFSRAVTVRHLSYSFVLALLGKSVPFISRAAIVLLPFLFYQSFIYWRFCLSCPVEELGNYSIYFAYAQERGYNLLCQLDRLDWCHYLVPFSYSAIQKRYWNVGLLGYYQWKKLPCFMLSLPTLCLFWSSLFIKSQEPILMKAPYCLDHVYANKEDGSFAETFFWIFFAKFRKRWTNLFTNNIMVISMMTKVVNGCEVFFPGHLTANAYVHGEPRMLMAFCPRQPNGYGTLRFILRTTRQMRCRISRVLRNYVIRDIKYRKINSDRSTRMPFVYYKSAKVD</sequence>
<dbReference type="PANTHER" id="PTHR12468">
    <property type="entry name" value="GPI MANNOSYLTRANSFERASE 2"/>
    <property type="match status" value="1"/>
</dbReference>
<evidence type="ECO:0000313" key="12">
    <source>
        <dbReference type="EMBL" id="KFD52110.1"/>
    </source>
</evidence>
<feature type="transmembrane region" description="Helical" evidence="11">
    <location>
        <begin position="132"/>
        <end position="155"/>
    </location>
</feature>
<dbReference type="GO" id="GO:0005789">
    <property type="term" value="C:endoplasmic reticulum membrane"/>
    <property type="evidence" value="ECO:0007669"/>
    <property type="project" value="UniProtKB-SubCell"/>
</dbReference>
<dbReference type="GO" id="GO:0000009">
    <property type="term" value="F:alpha-1,6-mannosyltransferase activity"/>
    <property type="evidence" value="ECO:0007669"/>
    <property type="project" value="InterPro"/>
</dbReference>
<protein>
    <recommendedName>
        <fullName evidence="11">GPI mannosyltransferase 2</fullName>
        <ecNumber evidence="11">2.4.1.-</ecNumber>
    </recommendedName>
</protein>
<comment type="subcellular location">
    <subcellularLocation>
        <location evidence="1 11">Endoplasmic reticulum membrane</location>
        <topology evidence="1 11">Multi-pass membrane protein</topology>
    </subcellularLocation>
</comment>
<comment type="caution">
    <text evidence="11">Lacks conserved residue(s) required for the propagation of feature annotation.</text>
</comment>
<evidence type="ECO:0000313" key="13">
    <source>
        <dbReference type="Proteomes" id="UP000030764"/>
    </source>
</evidence>